<evidence type="ECO:0000313" key="2">
    <source>
        <dbReference type="EMBL" id="SEB32386.1"/>
    </source>
</evidence>
<accession>A0A1H4IFG1</accession>
<evidence type="ECO:0000313" key="3">
    <source>
        <dbReference type="Proteomes" id="UP000199622"/>
    </source>
</evidence>
<sequence>MAPQGPEVGGQMTWARRSGSSLANDEDSRMGVIRAEEAVRLGEQNDRAVLTVAGHSSDSRECAELLAMLGLDAGRRRHKTA</sequence>
<keyword evidence="3" id="KW-1185">Reference proteome</keyword>
<dbReference type="AlphaFoldDB" id="A0A1H4IFG1"/>
<proteinExistence type="predicted"/>
<dbReference type="EMBL" id="FNSO01000002">
    <property type="protein sequence ID" value="SEB32386.1"/>
    <property type="molecule type" value="Genomic_DNA"/>
</dbReference>
<protein>
    <submittedName>
        <fullName evidence="2">Uncharacterized protein</fullName>
    </submittedName>
</protein>
<reference evidence="3" key="1">
    <citation type="submission" date="2016-10" db="EMBL/GenBank/DDBJ databases">
        <authorList>
            <person name="Varghese N."/>
            <person name="Submissions S."/>
        </authorList>
    </citation>
    <scope>NUCLEOTIDE SEQUENCE [LARGE SCALE GENOMIC DNA]</scope>
    <source>
        <strain evidence="3">DSM 44544</strain>
    </source>
</reference>
<organism evidence="2 3">
    <name type="scientific">Amycolatopsis tolypomycina</name>
    <dbReference type="NCBI Taxonomy" id="208445"/>
    <lineage>
        <taxon>Bacteria</taxon>
        <taxon>Bacillati</taxon>
        <taxon>Actinomycetota</taxon>
        <taxon>Actinomycetes</taxon>
        <taxon>Pseudonocardiales</taxon>
        <taxon>Pseudonocardiaceae</taxon>
        <taxon>Amycolatopsis</taxon>
    </lineage>
</organism>
<name>A0A1H4IFG1_9PSEU</name>
<feature type="region of interest" description="Disordered" evidence="1">
    <location>
        <begin position="1"/>
        <end position="28"/>
    </location>
</feature>
<evidence type="ECO:0000256" key="1">
    <source>
        <dbReference type="SAM" id="MobiDB-lite"/>
    </source>
</evidence>
<dbReference type="Proteomes" id="UP000199622">
    <property type="component" value="Unassembled WGS sequence"/>
</dbReference>
<gene>
    <name evidence="2" type="ORF">SAMN04489727_0483</name>
</gene>